<gene>
    <name evidence="6" type="ORF">CPELLU_LOCUS13310</name>
</gene>
<feature type="transmembrane region" description="Helical" evidence="5">
    <location>
        <begin position="227"/>
        <end position="246"/>
    </location>
</feature>
<organism evidence="6 7">
    <name type="scientific">Cetraspora pellucida</name>
    <dbReference type="NCBI Taxonomy" id="1433469"/>
    <lineage>
        <taxon>Eukaryota</taxon>
        <taxon>Fungi</taxon>
        <taxon>Fungi incertae sedis</taxon>
        <taxon>Mucoromycota</taxon>
        <taxon>Glomeromycotina</taxon>
        <taxon>Glomeromycetes</taxon>
        <taxon>Diversisporales</taxon>
        <taxon>Gigasporaceae</taxon>
        <taxon>Cetraspora</taxon>
    </lineage>
</organism>
<protein>
    <submittedName>
        <fullName evidence="6">15046_t:CDS:1</fullName>
    </submittedName>
</protein>
<comment type="similarity">
    <text evidence="5">Belongs to the BI1 family.</text>
</comment>
<evidence type="ECO:0000256" key="2">
    <source>
        <dbReference type="ARBA" id="ARBA00022692"/>
    </source>
</evidence>
<accession>A0A9N9IBK6</accession>
<dbReference type="EMBL" id="CAJVQA010013980">
    <property type="protein sequence ID" value="CAG8728124.1"/>
    <property type="molecule type" value="Genomic_DNA"/>
</dbReference>
<evidence type="ECO:0000256" key="5">
    <source>
        <dbReference type="RuleBase" id="RU004379"/>
    </source>
</evidence>
<feature type="transmembrane region" description="Helical" evidence="5">
    <location>
        <begin position="84"/>
        <end position="103"/>
    </location>
</feature>
<dbReference type="GO" id="GO:0016020">
    <property type="term" value="C:membrane"/>
    <property type="evidence" value="ECO:0007669"/>
    <property type="project" value="UniProtKB-SubCell"/>
</dbReference>
<keyword evidence="7" id="KW-1185">Reference proteome</keyword>
<dbReference type="InterPro" id="IPR006214">
    <property type="entry name" value="Bax_inhibitor_1-related"/>
</dbReference>
<evidence type="ECO:0000256" key="1">
    <source>
        <dbReference type="ARBA" id="ARBA00004141"/>
    </source>
</evidence>
<proteinExistence type="inferred from homology"/>
<comment type="caution">
    <text evidence="6">The sequence shown here is derived from an EMBL/GenBank/DDBJ whole genome shotgun (WGS) entry which is preliminary data.</text>
</comment>
<feature type="transmembrane region" description="Helical" evidence="5">
    <location>
        <begin position="115"/>
        <end position="135"/>
    </location>
</feature>
<dbReference type="Proteomes" id="UP000789759">
    <property type="component" value="Unassembled WGS sequence"/>
</dbReference>
<evidence type="ECO:0000313" key="6">
    <source>
        <dbReference type="EMBL" id="CAG8728124.1"/>
    </source>
</evidence>
<reference evidence="6" key="1">
    <citation type="submission" date="2021-06" db="EMBL/GenBank/DDBJ databases">
        <authorList>
            <person name="Kallberg Y."/>
            <person name="Tangrot J."/>
            <person name="Rosling A."/>
        </authorList>
    </citation>
    <scope>NUCLEOTIDE SEQUENCE</scope>
    <source>
        <strain evidence="6">FL966</strain>
    </source>
</reference>
<feature type="transmembrane region" description="Helical" evidence="5">
    <location>
        <begin position="171"/>
        <end position="189"/>
    </location>
</feature>
<dbReference type="PANTHER" id="PTHR23291">
    <property type="entry name" value="BAX INHIBITOR-RELATED"/>
    <property type="match status" value="1"/>
</dbReference>
<evidence type="ECO:0000313" key="7">
    <source>
        <dbReference type="Proteomes" id="UP000789759"/>
    </source>
</evidence>
<keyword evidence="2 5" id="KW-0812">Transmembrane</keyword>
<dbReference type="OrthoDB" id="7933078at2759"/>
<comment type="subcellular location">
    <subcellularLocation>
        <location evidence="1">Membrane</location>
        <topology evidence="1">Multi-pass membrane protein</topology>
    </subcellularLocation>
</comment>
<sequence>MSYGTNQGSYPGPPPAYSSVGTSHEPFVGREWETDDVPEDFKYGVSVSECDVSVRLGWFFLDHKFLSYLSWRADLFFIAFVRKVYSILLAQIGLTTIVSAIFMNNDNIKKWVQESGGILIVSMIATFVLLLLLMWKRRSYPTNYALLAAFTLAESYSIGTLVTLFDKTLVLYAFIITSFLFIGLSLFTLQSKYDFSGMAPFLFAGLWVVIIAGIIGIFVPFSQTWDLIFAAMTAILFSGFIIYDTFNIMKRLSPEEYVIASVDLYMDFINLFIAILRILNDLNRD</sequence>
<keyword evidence="3 5" id="KW-1133">Transmembrane helix</keyword>
<feature type="transmembrane region" description="Helical" evidence="5">
    <location>
        <begin position="144"/>
        <end position="165"/>
    </location>
</feature>
<dbReference type="Pfam" id="PF01027">
    <property type="entry name" value="Bax1-I"/>
    <property type="match status" value="1"/>
</dbReference>
<feature type="transmembrane region" description="Helical" evidence="5">
    <location>
        <begin position="258"/>
        <end position="279"/>
    </location>
</feature>
<dbReference type="PANTHER" id="PTHR23291:SF50">
    <property type="entry name" value="PROTEIN LIFEGUARD 4"/>
    <property type="match status" value="1"/>
</dbReference>
<name>A0A9N9IBK6_9GLOM</name>
<dbReference type="AlphaFoldDB" id="A0A9N9IBK6"/>
<keyword evidence="4 5" id="KW-0472">Membrane</keyword>
<feature type="transmembrane region" description="Helical" evidence="5">
    <location>
        <begin position="201"/>
        <end position="221"/>
    </location>
</feature>
<evidence type="ECO:0000256" key="4">
    <source>
        <dbReference type="ARBA" id="ARBA00023136"/>
    </source>
</evidence>
<evidence type="ECO:0000256" key="3">
    <source>
        <dbReference type="ARBA" id="ARBA00022989"/>
    </source>
</evidence>